<keyword evidence="3" id="KW-1185">Reference proteome</keyword>
<feature type="region of interest" description="Disordered" evidence="1">
    <location>
        <begin position="15"/>
        <end position="53"/>
    </location>
</feature>
<sequence length="313" mass="35399">MRTCGDTYGTDRAAEYPRACADRKKPTRTPKSSTPKSRPSTSSATGRHVRQPAHVRRQSVWNLTFMRPWNVIALLFRTVRLAAIELCFAFTNDTFLFDSPLSMKGINQALELSKELSHLDGPESNDLKALTHESTQSSVIFTSNLRRAQSTVVLALHDRLNRTGETIQVCNELEEVVSHADCVALSTNLQCSTIPLLEVMMVPDIAKMYSRTLQHTKGPGVSHLSVYEKMLRFNERVFRQNEDTIIVCGHSRWLRNYLGIFLPAGSTDVEYRGKKIGNVDTLKFDLTRREFKNGDVCYVVDPESVKLVYKNAK</sequence>
<evidence type="ECO:0000313" key="2">
    <source>
        <dbReference type="EMBL" id="GIX63563.1"/>
    </source>
</evidence>
<dbReference type="InterPro" id="IPR029033">
    <property type="entry name" value="His_PPase_superfam"/>
</dbReference>
<feature type="compositionally biased region" description="Basic and acidic residues" evidence="1">
    <location>
        <begin position="15"/>
        <end position="24"/>
    </location>
</feature>
<reference evidence="2 3" key="1">
    <citation type="submission" date="2021-06" db="EMBL/GenBank/DDBJ databases">
        <title>Genome sequence of Babesia caballi.</title>
        <authorList>
            <person name="Yamagishi J."/>
            <person name="Kidaka T."/>
            <person name="Ochi A."/>
        </authorList>
    </citation>
    <scope>NUCLEOTIDE SEQUENCE [LARGE SCALE GENOMIC DNA]</scope>
    <source>
        <strain evidence="2">USDA-D6B2</strain>
    </source>
</reference>
<dbReference type="RefSeq" id="XP_067715632.1">
    <property type="nucleotide sequence ID" value="XM_067859531.1"/>
</dbReference>
<comment type="caution">
    <text evidence="2">The sequence shown here is derived from an EMBL/GenBank/DDBJ whole genome shotgun (WGS) entry which is preliminary data.</text>
</comment>
<organism evidence="2 3">
    <name type="scientific">Babesia caballi</name>
    <dbReference type="NCBI Taxonomy" id="5871"/>
    <lineage>
        <taxon>Eukaryota</taxon>
        <taxon>Sar</taxon>
        <taxon>Alveolata</taxon>
        <taxon>Apicomplexa</taxon>
        <taxon>Aconoidasida</taxon>
        <taxon>Piroplasmida</taxon>
        <taxon>Babesiidae</taxon>
        <taxon>Babesia</taxon>
    </lineage>
</organism>
<protein>
    <submittedName>
        <fullName evidence="2">Uncharacterized protein</fullName>
    </submittedName>
</protein>
<dbReference type="GeneID" id="94195044"/>
<dbReference type="SUPFAM" id="SSF53254">
    <property type="entry name" value="Phosphoglycerate mutase-like"/>
    <property type="match status" value="1"/>
</dbReference>
<feature type="compositionally biased region" description="Low complexity" evidence="1">
    <location>
        <begin position="29"/>
        <end position="43"/>
    </location>
</feature>
<evidence type="ECO:0000256" key="1">
    <source>
        <dbReference type="SAM" id="MobiDB-lite"/>
    </source>
</evidence>
<accession>A0AAV4LUD3</accession>
<evidence type="ECO:0000313" key="3">
    <source>
        <dbReference type="Proteomes" id="UP001497744"/>
    </source>
</evidence>
<gene>
    <name evidence="2" type="ORF">BcabD6B2_29980</name>
</gene>
<dbReference type="AlphaFoldDB" id="A0AAV4LUD3"/>
<dbReference type="Proteomes" id="UP001497744">
    <property type="component" value="Unassembled WGS sequence"/>
</dbReference>
<proteinExistence type="predicted"/>
<dbReference type="Gene3D" id="3.40.50.1240">
    <property type="entry name" value="Phosphoglycerate mutase-like"/>
    <property type="match status" value="1"/>
</dbReference>
<dbReference type="EMBL" id="BPLF01000002">
    <property type="protein sequence ID" value="GIX63563.1"/>
    <property type="molecule type" value="Genomic_DNA"/>
</dbReference>
<name>A0AAV4LUD3_BABCB</name>